<dbReference type="GO" id="GO:0005886">
    <property type="term" value="C:plasma membrane"/>
    <property type="evidence" value="ECO:0007669"/>
    <property type="project" value="TreeGrafter"/>
</dbReference>
<dbReference type="EMBL" id="AP024412">
    <property type="protein sequence ID" value="BCR35299.1"/>
    <property type="molecule type" value="Genomic_DNA"/>
</dbReference>
<keyword evidence="5" id="KW-0812">Transmembrane</keyword>
<dbReference type="GO" id="GO:0022900">
    <property type="term" value="P:electron transport chain"/>
    <property type="evidence" value="ECO:0007669"/>
    <property type="project" value="InterPro"/>
</dbReference>
<evidence type="ECO:0000256" key="3">
    <source>
        <dbReference type="ARBA" id="ARBA00022630"/>
    </source>
</evidence>
<dbReference type="AlphaFoldDB" id="A0A7U9XVL7"/>
<dbReference type="NCBIfam" id="TIGR01946">
    <property type="entry name" value="rnfD"/>
    <property type="match status" value="1"/>
</dbReference>
<protein>
    <submittedName>
        <fullName evidence="9">Electron transport complex subunit D</fullName>
    </submittedName>
</protein>
<keyword evidence="7" id="KW-1133">Transmembrane helix</keyword>
<evidence type="ECO:0000256" key="8">
    <source>
        <dbReference type="ARBA" id="ARBA00023136"/>
    </source>
</evidence>
<dbReference type="InterPro" id="IPR011303">
    <property type="entry name" value="RnfD_bac"/>
</dbReference>
<evidence type="ECO:0000256" key="4">
    <source>
        <dbReference type="ARBA" id="ARBA00022643"/>
    </source>
</evidence>
<evidence type="ECO:0000256" key="1">
    <source>
        <dbReference type="ARBA" id="ARBA00022448"/>
    </source>
</evidence>
<proteinExistence type="predicted"/>
<evidence type="ECO:0000256" key="7">
    <source>
        <dbReference type="ARBA" id="ARBA00022989"/>
    </source>
</evidence>
<keyword evidence="4" id="KW-0288">FMN</keyword>
<dbReference type="Proteomes" id="UP000620133">
    <property type="component" value="Chromosome"/>
</dbReference>
<dbReference type="InterPro" id="IPR004338">
    <property type="entry name" value="NqrB/RnfD"/>
</dbReference>
<dbReference type="GO" id="GO:0055085">
    <property type="term" value="P:transmembrane transport"/>
    <property type="evidence" value="ECO:0007669"/>
    <property type="project" value="InterPro"/>
</dbReference>
<keyword evidence="2" id="KW-0597">Phosphoprotein</keyword>
<name>A0A7U9XVL7_9MOLU</name>
<keyword evidence="3" id="KW-0285">Flavoprotein</keyword>
<organism evidence="9 10">
    <name type="scientific">Mariniplasma anaerobium</name>
    <dbReference type="NCBI Taxonomy" id="2735436"/>
    <lineage>
        <taxon>Bacteria</taxon>
        <taxon>Bacillati</taxon>
        <taxon>Mycoplasmatota</taxon>
        <taxon>Mollicutes</taxon>
        <taxon>Acholeplasmatales</taxon>
        <taxon>Acholeplasmataceae</taxon>
        <taxon>Mariniplasma</taxon>
    </lineage>
</organism>
<evidence type="ECO:0000313" key="9">
    <source>
        <dbReference type="EMBL" id="BCR35299.1"/>
    </source>
</evidence>
<gene>
    <name evidence="9" type="ORF">MPAN_001920</name>
</gene>
<keyword evidence="8" id="KW-0472">Membrane</keyword>
<dbReference type="PANTHER" id="PTHR30578:SF1">
    <property type="entry name" value="NA(+)-TRANSLOCATING NADH-QUINONE REDUCTASE SUBUNIT B"/>
    <property type="match status" value="1"/>
</dbReference>
<dbReference type="KEGG" id="manr:MPAN_001920"/>
<dbReference type="PANTHER" id="PTHR30578">
    <property type="entry name" value="ELECTRON TRANSPORT COMPLEX PROTEIN RNFD"/>
    <property type="match status" value="1"/>
</dbReference>
<reference evidence="9" key="1">
    <citation type="submission" date="2021-01" db="EMBL/GenBank/DDBJ databases">
        <title>Draft genome sequence of Acholeplasmataceae bacterium strain Mahy22.</title>
        <authorList>
            <person name="Watanabe M."/>
            <person name="Kojima H."/>
            <person name="Fukui M."/>
        </authorList>
    </citation>
    <scope>NUCLEOTIDE SEQUENCE</scope>
    <source>
        <strain evidence="9">Mahy22</strain>
    </source>
</reference>
<sequence>MQTIKQTSPYVRKDVSTKRMMIDVLIALTPVVMFSIYRFGMDSLIRILVSLVVMVGLEAIAFGMMHKPVKSDDFKERFKSRYKDFTINNITAPAVSAIIFAMLLPSKLPIYAVVAGAGFGIIVAKMLFGGMGSNIFNIAAAGRIFIGLALADMFTGTYDGVDLIAGGTALTAIRTGAGFPYTLNSYPLIDMFLGNIPGSMGEISALAILIGMIYLLIRKSADFRVIVSSLATFTLLIFVAGLKLYPEQVVEYTLFHLLSGGILFGAVFMITDPVTSPTSRPGRWIYGILVGSIVVLIRLFGAYPEGVAFALIFSNMFVPLIDYPQWATNKYKPAFFIGTSVAILALVAIVFFGVGGIA</sequence>
<keyword evidence="1" id="KW-0813">Transport</keyword>
<keyword evidence="6" id="KW-1278">Translocase</keyword>
<dbReference type="Pfam" id="PF03116">
    <property type="entry name" value="NQR2_RnfD_RnfE"/>
    <property type="match status" value="1"/>
</dbReference>
<accession>A0A7U9XVL7</accession>
<keyword evidence="10" id="KW-1185">Reference proteome</keyword>
<evidence type="ECO:0000313" key="10">
    <source>
        <dbReference type="Proteomes" id="UP000620133"/>
    </source>
</evidence>
<dbReference type="RefSeq" id="WP_176239165.1">
    <property type="nucleotide sequence ID" value="NZ_AP024412.1"/>
</dbReference>
<evidence type="ECO:0000256" key="5">
    <source>
        <dbReference type="ARBA" id="ARBA00022692"/>
    </source>
</evidence>
<evidence type="ECO:0000256" key="2">
    <source>
        <dbReference type="ARBA" id="ARBA00022553"/>
    </source>
</evidence>
<evidence type="ECO:0000256" key="6">
    <source>
        <dbReference type="ARBA" id="ARBA00022967"/>
    </source>
</evidence>